<dbReference type="GO" id="GO:0016042">
    <property type="term" value="P:lipid catabolic process"/>
    <property type="evidence" value="ECO:0007669"/>
    <property type="project" value="UniProtKB-KW"/>
</dbReference>
<dbReference type="InterPro" id="IPR036514">
    <property type="entry name" value="SGNH_hydro_sf"/>
</dbReference>
<dbReference type="InterPro" id="IPR051058">
    <property type="entry name" value="GDSL_Est/Lipase"/>
</dbReference>
<accession>A0ABC9C748</accession>
<evidence type="ECO:0000313" key="5">
    <source>
        <dbReference type="EMBL" id="CAL5015459.1"/>
    </source>
</evidence>
<comment type="similarity">
    <text evidence="1">Belongs to the 'GDSL' lipolytic enzyme family.</text>
</comment>
<sequence>MAGRVGALAAGAALLVVLLELAEPHGASAKPLVPAVFVFGDSLVDVGNNNHLPKCNASCKANYPRYGVDRPRHSPTGRFSNGFNLADQLAQMLGFPESPPPLLSLPKSRLVPQMSRGGINFASGGAGLLDRTGPRVCGEVLSMTAQVGNFTDLARQWKREDQTAADLISKSLFFISVGSNDLFEYSDSPQAHDRNDTQLFLQDLVASYTSHIKELYAAGAKKFSVVSPSLVGCCPSQRALAHDPKGPKDADKYGCLGAANNLSRQLYPMVASMLQDLSLELSCMNYSLGDAVGMAEFVFRSPNTAAYNFTELEKACCGRGYFGEGGCNPRAPLCQNRTGYVFWDGYHPTEAASAVTAKELFVDTGLFVHPINVQQLVAASQP</sequence>
<dbReference type="PANTHER" id="PTHR45648:SF57">
    <property type="entry name" value="GDSL ESTERASE_LIPASE"/>
    <property type="match status" value="1"/>
</dbReference>
<keyword evidence="3" id="KW-0442">Lipid degradation</keyword>
<organism evidence="5 6">
    <name type="scientific">Urochloa decumbens</name>
    <dbReference type="NCBI Taxonomy" id="240449"/>
    <lineage>
        <taxon>Eukaryota</taxon>
        <taxon>Viridiplantae</taxon>
        <taxon>Streptophyta</taxon>
        <taxon>Embryophyta</taxon>
        <taxon>Tracheophyta</taxon>
        <taxon>Spermatophyta</taxon>
        <taxon>Magnoliopsida</taxon>
        <taxon>Liliopsida</taxon>
        <taxon>Poales</taxon>
        <taxon>Poaceae</taxon>
        <taxon>PACMAD clade</taxon>
        <taxon>Panicoideae</taxon>
        <taxon>Panicodae</taxon>
        <taxon>Paniceae</taxon>
        <taxon>Melinidinae</taxon>
        <taxon>Urochloa</taxon>
    </lineage>
</organism>
<keyword evidence="3" id="KW-0443">Lipid metabolism</keyword>
<name>A0ABC9C748_9POAL</name>
<proteinExistence type="inferred from homology"/>
<keyword evidence="4" id="KW-0732">Signal</keyword>
<dbReference type="GO" id="GO:0016787">
    <property type="term" value="F:hydrolase activity"/>
    <property type="evidence" value="ECO:0007669"/>
    <property type="project" value="UniProtKB-KW"/>
</dbReference>
<dbReference type="InterPro" id="IPR001087">
    <property type="entry name" value="GDSL"/>
</dbReference>
<dbReference type="SUPFAM" id="SSF52266">
    <property type="entry name" value="SGNH hydrolase"/>
    <property type="match status" value="1"/>
</dbReference>
<keyword evidence="2" id="KW-0378">Hydrolase</keyword>
<feature type="signal peptide" evidence="4">
    <location>
        <begin position="1"/>
        <end position="29"/>
    </location>
</feature>
<reference evidence="5 6" key="2">
    <citation type="submission" date="2024-10" db="EMBL/GenBank/DDBJ databases">
        <authorList>
            <person name="Ryan C."/>
        </authorList>
    </citation>
    <scope>NUCLEOTIDE SEQUENCE [LARGE SCALE GENOMIC DNA]</scope>
</reference>
<evidence type="ECO:0000256" key="2">
    <source>
        <dbReference type="ARBA" id="ARBA00022801"/>
    </source>
</evidence>
<dbReference type="InterPro" id="IPR035669">
    <property type="entry name" value="SGNH_plant_lipase-like"/>
</dbReference>
<evidence type="ECO:0000256" key="1">
    <source>
        <dbReference type="ARBA" id="ARBA00008668"/>
    </source>
</evidence>
<dbReference type="Pfam" id="PF00657">
    <property type="entry name" value="Lipase_GDSL"/>
    <property type="match status" value="1"/>
</dbReference>
<dbReference type="CDD" id="cd01837">
    <property type="entry name" value="SGNH_plant_lipase_like"/>
    <property type="match status" value="1"/>
</dbReference>
<dbReference type="EMBL" id="OZ075139">
    <property type="protein sequence ID" value="CAL5015459.1"/>
    <property type="molecule type" value="Genomic_DNA"/>
</dbReference>
<dbReference type="PANTHER" id="PTHR45648">
    <property type="entry name" value="GDSL LIPASE/ACYLHYDROLASE FAMILY PROTEIN (AFU_ORTHOLOGUE AFUA_4G14700)"/>
    <property type="match status" value="1"/>
</dbReference>
<reference evidence="6" key="1">
    <citation type="submission" date="2024-06" db="EMBL/GenBank/DDBJ databases">
        <authorList>
            <person name="Ryan C."/>
        </authorList>
    </citation>
    <scope>NUCLEOTIDE SEQUENCE [LARGE SCALE GENOMIC DNA]</scope>
</reference>
<dbReference type="Proteomes" id="UP001497457">
    <property type="component" value="Chromosome 29rd"/>
</dbReference>
<feature type="chain" id="PRO_5044868868" description="GDSL esterase/lipase" evidence="4">
    <location>
        <begin position="30"/>
        <end position="382"/>
    </location>
</feature>
<evidence type="ECO:0008006" key="7">
    <source>
        <dbReference type="Google" id="ProtNLM"/>
    </source>
</evidence>
<protein>
    <recommendedName>
        <fullName evidence="7">GDSL esterase/lipase</fullName>
    </recommendedName>
</protein>
<evidence type="ECO:0000313" key="6">
    <source>
        <dbReference type="Proteomes" id="UP001497457"/>
    </source>
</evidence>
<dbReference type="Gene3D" id="3.40.50.1110">
    <property type="entry name" value="SGNH hydrolase"/>
    <property type="match status" value="1"/>
</dbReference>
<keyword evidence="6" id="KW-1185">Reference proteome</keyword>
<dbReference type="AlphaFoldDB" id="A0ABC9C748"/>
<evidence type="ECO:0000256" key="3">
    <source>
        <dbReference type="ARBA" id="ARBA00022963"/>
    </source>
</evidence>
<evidence type="ECO:0000256" key="4">
    <source>
        <dbReference type="SAM" id="SignalP"/>
    </source>
</evidence>
<gene>
    <name evidence="5" type="ORF">URODEC1_LOCUS72588</name>
</gene>